<dbReference type="EMBL" id="CP001802">
    <property type="protein sequence ID" value="ACY22818.1"/>
    <property type="molecule type" value="Genomic_DNA"/>
</dbReference>
<organism evidence="3 4">
    <name type="scientific">Gordonia bronchialis (strain ATCC 25592 / DSM 43247 / BCRC 13721 / JCM 3198 / KCTC 3076 / NBRC 16047 / NCTC 10667)</name>
    <name type="common">Rhodococcus bronchialis</name>
    <dbReference type="NCBI Taxonomy" id="526226"/>
    <lineage>
        <taxon>Bacteria</taxon>
        <taxon>Bacillati</taxon>
        <taxon>Actinomycetota</taxon>
        <taxon>Actinomycetes</taxon>
        <taxon>Mycobacteriales</taxon>
        <taxon>Gordoniaceae</taxon>
        <taxon>Gordonia</taxon>
    </lineage>
</organism>
<dbReference type="Gene3D" id="3.40.50.2020">
    <property type="match status" value="1"/>
</dbReference>
<dbReference type="SUPFAM" id="SSF53271">
    <property type="entry name" value="PRTase-like"/>
    <property type="match status" value="1"/>
</dbReference>
<name>D0LFC3_GORB4</name>
<dbReference type="Pfam" id="PF00156">
    <property type="entry name" value="Pribosyltran"/>
    <property type="match status" value="1"/>
</dbReference>
<sequence length="227" mass="23785">MSGAGRYLPRVVRAGADLVVPLTCGGCDRPGTRWCARCAARLADDPLECRPRLAPAAPVWALGRYRGSHRAAILALKEHGRRDLASPLGDALSHGIRTLARWGELPDAPHLHLVPAPTRTLTARRRGGDPVTAIATRSADVLGRRVSVAPMLYTAGAARDSAGLDARDRARNLRGAIRLRPDRSLVDGSVVVLVDDVLTTGATVAESVRVLATAGVGVSAVLVIAAA</sequence>
<dbReference type="PANTHER" id="PTHR47505">
    <property type="entry name" value="DNA UTILIZATION PROTEIN YHGH"/>
    <property type="match status" value="1"/>
</dbReference>
<accession>D0LFC3</accession>
<dbReference type="HOGENOM" id="CLU_054549_3_2_11"/>
<dbReference type="RefSeq" id="WP_012835329.1">
    <property type="nucleotide sequence ID" value="NC_013441.1"/>
</dbReference>
<keyword evidence="3" id="KW-0328">Glycosyltransferase</keyword>
<dbReference type="eggNOG" id="COG1040">
    <property type="taxonomic scope" value="Bacteria"/>
</dbReference>
<gene>
    <name evidence="3" type="ordered locus">Gbro_3630</name>
</gene>
<dbReference type="GO" id="GO:0016757">
    <property type="term" value="F:glycosyltransferase activity"/>
    <property type="evidence" value="ECO:0007669"/>
    <property type="project" value="UniProtKB-KW"/>
</dbReference>
<dbReference type="Proteomes" id="UP000001219">
    <property type="component" value="Chromosome"/>
</dbReference>
<dbReference type="PANTHER" id="PTHR47505:SF1">
    <property type="entry name" value="DNA UTILIZATION PROTEIN YHGH"/>
    <property type="match status" value="1"/>
</dbReference>
<proteinExistence type="inferred from homology"/>
<protein>
    <submittedName>
        <fullName evidence="3">Phosphoribosyltransferase</fullName>
    </submittedName>
</protein>
<reference evidence="4" key="1">
    <citation type="submission" date="2009-10" db="EMBL/GenBank/DDBJ databases">
        <title>The complete chromosome of Gordonia bronchialis DSM 43247.</title>
        <authorList>
            <consortium name="US DOE Joint Genome Institute (JGI-PGF)"/>
            <person name="Lucas S."/>
            <person name="Copeland A."/>
            <person name="Lapidus A."/>
            <person name="Glavina del Rio T."/>
            <person name="Dalin E."/>
            <person name="Tice H."/>
            <person name="Bruce D."/>
            <person name="Goodwin L."/>
            <person name="Pitluck S."/>
            <person name="Kyrpides N."/>
            <person name="Mavromatis K."/>
            <person name="Ivanova N."/>
            <person name="Ovchinnikova G."/>
            <person name="Saunders E."/>
            <person name="Brettin T."/>
            <person name="Detter J.C."/>
            <person name="Han C."/>
            <person name="Larimer F."/>
            <person name="Land M."/>
            <person name="Hauser L."/>
            <person name="Markowitz V."/>
            <person name="Cheng J.-F."/>
            <person name="Hugenholtz P."/>
            <person name="Woyke T."/>
            <person name="Wu D."/>
            <person name="Jando M."/>
            <person name="Schneider S."/>
            <person name="Goeker M."/>
            <person name="Klenk H.-P."/>
            <person name="Eisen J.A."/>
        </authorList>
    </citation>
    <scope>NUCLEOTIDE SEQUENCE [LARGE SCALE GENOMIC DNA]</scope>
    <source>
        <strain evidence="4">ATCC 25592 / DSM 43247 / BCRC 13721 / JCM 3198 / KCTC 3076 / NBRC 16047 / NCTC 10667</strain>
    </source>
</reference>
<evidence type="ECO:0000313" key="3">
    <source>
        <dbReference type="EMBL" id="ACY22818.1"/>
    </source>
</evidence>
<evidence type="ECO:0000259" key="2">
    <source>
        <dbReference type="Pfam" id="PF00156"/>
    </source>
</evidence>
<dbReference type="AlphaFoldDB" id="D0LFC3"/>
<dbReference type="KEGG" id="gbr:Gbro_3630"/>
<dbReference type="STRING" id="526226.Gbro_3630"/>
<keyword evidence="3" id="KW-0808">Transferase</keyword>
<dbReference type="OrthoDB" id="5244859at2"/>
<keyword evidence="4" id="KW-1185">Reference proteome</keyword>
<dbReference type="InterPro" id="IPR029057">
    <property type="entry name" value="PRTase-like"/>
</dbReference>
<reference evidence="3 4" key="2">
    <citation type="journal article" date="2010" name="Stand. Genomic Sci.">
        <title>Complete genome sequence of Gordonia bronchialis type strain (3410).</title>
        <authorList>
            <person name="Ivanova N."/>
            <person name="Sikorski J."/>
            <person name="Jando M."/>
            <person name="Lapidus A."/>
            <person name="Nolan M."/>
            <person name="Lucas S."/>
            <person name="Del Rio T.G."/>
            <person name="Tice H."/>
            <person name="Copeland A."/>
            <person name="Cheng J.F."/>
            <person name="Chen F."/>
            <person name="Bruce D."/>
            <person name="Goodwin L."/>
            <person name="Pitluck S."/>
            <person name="Mavromatis K."/>
            <person name="Ovchinnikova G."/>
            <person name="Pati A."/>
            <person name="Chen A."/>
            <person name="Palaniappan K."/>
            <person name="Land M."/>
            <person name="Hauser L."/>
            <person name="Chang Y.J."/>
            <person name="Jeffries C.D."/>
            <person name="Chain P."/>
            <person name="Saunders E."/>
            <person name="Han C."/>
            <person name="Detter J.C."/>
            <person name="Brettin T."/>
            <person name="Rohde M."/>
            <person name="Goker M."/>
            <person name="Bristow J."/>
            <person name="Eisen J.A."/>
            <person name="Markowitz V."/>
            <person name="Hugenholtz P."/>
            <person name="Klenk H.P."/>
            <person name="Kyrpides N.C."/>
        </authorList>
    </citation>
    <scope>NUCLEOTIDE SEQUENCE [LARGE SCALE GENOMIC DNA]</scope>
    <source>
        <strain evidence="4">ATCC 25592 / DSM 43247 / BCRC 13721 / JCM 3198 / KCTC 3076 / NBRC 16047 / NCTC 10667</strain>
    </source>
</reference>
<dbReference type="InterPro" id="IPR000836">
    <property type="entry name" value="PRTase_dom"/>
</dbReference>
<evidence type="ECO:0000313" key="4">
    <source>
        <dbReference type="Proteomes" id="UP000001219"/>
    </source>
</evidence>
<evidence type="ECO:0000256" key="1">
    <source>
        <dbReference type="ARBA" id="ARBA00008007"/>
    </source>
</evidence>
<dbReference type="InterPro" id="IPR051910">
    <property type="entry name" value="ComF/GntX_DNA_util-trans"/>
</dbReference>
<comment type="similarity">
    <text evidence="1">Belongs to the ComF/GntX family.</text>
</comment>
<feature type="domain" description="Phosphoribosyltransferase" evidence="2">
    <location>
        <begin position="181"/>
        <end position="218"/>
    </location>
</feature>